<proteinExistence type="predicted"/>
<reference evidence="1 2" key="1">
    <citation type="submission" date="2023-11" db="EMBL/GenBank/DDBJ databases">
        <title>Halocaridina rubra genome assembly.</title>
        <authorList>
            <person name="Smith C."/>
        </authorList>
    </citation>
    <scope>NUCLEOTIDE SEQUENCE [LARGE SCALE GENOMIC DNA]</scope>
    <source>
        <strain evidence="1">EP-1</strain>
        <tissue evidence="1">Whole</tissue>
    </source>
</reference>
<gene>
    <name evidence="1" type="ORF">SK128_000805</name>
</gene>
<dbReference type="Proteomes" id="UP001381693">
    <property type="component" value="Unassembled WGS sequence"/>
</dbReference>
<dbReference type="AlphaFoldDB" id="A0AAN9AHE5"/>
<organism evidence="1 2">
    <name type="scientific">Halocaridina rubra</name>
    <name type="common">Hawaiian red shrimp</name>
    <dbReference type="NCBI Taxonomy" id="373956"/>
    <lineage>
        <taxon>Eukaryota</taxon>
        <taxon>Metazoa</taxon>
        <taxon>Ecdysozoa</taxon>
        <taxon>Arthropoda</taxon>
        <taxon>Crustacea</taxon>
        <taxon>Multicrustacea</taxon>
        <taxon>Malacostraca</taxon>
        <taxon>Eumalacostraca</taxon>
        <taxon>Eucarida</taxon>
        <taxon>Decapoda</taxon>
        <taxon>Pleocyemata</taxon>
        <taxon>Caridea</taxon>
        <taxon>Atyoidea</taxon>
        <taxon>Atyidae</taxon>
        <taxon>Halocaridina</taxon>
    </lineage>
</organism>
<protein>
    <submittedName>
        <fullName evidence="1">Uncharacterized protein</fullName>
    </submittedName>
</protein>
<dbReference type="EMBL" id="JAXCGZ010000051">
    <property type="protein sequence ID" value="KAK7086901.1"/>
    <property type="molecule type" value="Genomic_DNA"/>
</dbReference>
<accession>A0AAN9AHE5</accession>
<evidence type="ECO:0000313" key="2">
    <source>
        <dbReference type="Proteomes" id="UP001381693"/>
    </source>
</evidence>
<comment type="caution">
    <text evidence="1">The sequence shown here is derived from an EMBL/GenBank/DDBJ whole genome shotgun (WGS) entry which is preliminary data.</text>
</comment>
<evidence type="ECO:0000313" key="1">
    <source>
        <dbReference type="EMBL" id="KAK7086901.1"/>
    </source>
</evidence>
<name>A0AAN9AHE5_HALRR</name>
<sequence>MRELPCVICGQKKHQGVYQNYRISECDRANKFLEVTVRFQDEVYIRTCDLQRVSTVFGADLYCHICALIGGCGHKQAKPKVSDTIILHGQKAFNVDLECQKLKQFYRLVKKPDLPAIYQVATDSIPVNSDLLAGVRAKDTAWLLARLGLDTDPLYTVKIRPKNQTVPSWSATNSVCSPDDINRKQIAFLYILPYPITQYDTDYTTLKTL</sequence>
<keyword evidence="2" id="KW-1185">Reference proteome</keyword>